<keyword evidence="3" id="KW-0805">Transcription regulation</keyword>
<dbReference type="OrthoDB" id="10576090at2759"/>
<keyword evidence="7" id="KW-1185">Reference proteome</keyword>
<name>A0A8J5XK77_DIALT</name>
<keyword evidence="5" id="KW-0539">Nucleus</keyword>
<dbReference type="GO" id="GO:0003713">
    <property type="term" value="F:transcription coactivator activity"/>
    <property type="evidence" value="ECO:0007669"/>
    <property type="project" value="TreeGrafter"/>
</dbReference>
<organism evidence="6 7">
    <name type="scientific">Diacronema lutheri</name>
    <name type="common">Unicellular marine alga</name>
    <name type="synonym">Monochrysis lutheri</name>
    <dbReference type="NCBI Taxonomy" id="2081491"/>
    <lineage>
        <taxon>Eukaryota</taxon>
        <taxon>Haptista</taxon>
        <taxon>Haptophyta</taxon>
        <taxon>Pavlovophyceae</taxon>
        <taxon>Pavlovales</taxon>
        <taxon>Pavlovaceae</taxon>
        <taxon>Diacronema</taxon>
    </lineage>
</organism>
<dbReference type="PANTHER" id="PTHR48068:SF4">
    <property type="entry name" value="TATA-BOX BINDING PROTEIN ASSOCIATED FACTOR 9"/>
    <property type="match status" value="1"/>
</dbReference>
<comment type="subcellular location">
    <subcellularLocation>
        <location evidence="1">Nucleus</location>
    </subcellularLocation>
</comment>
<dbReference type="InterPro" id="IPR009072">
    <property type="entry name" value="Histone-fold"/>
</dbReference>
<evidence type="ECO:0000256" key="2">
    <source>
        <dbReference type="ARBA" id="ARBA00007646"/>
    </source>
</evidence>
<comment type="similarity">
    <text evidence="2">Belongs to the TAF9 family.</text>
</comment>
<dbReference type="OMA" id="GCCAINA"/>
<gene>
    <name evidence="6" type="ORF">KFE25_005913</name>
</gene>
<sequence length="379" mass="39687">MAELLASSRARLLELEEKIPWSAVKKKWTPKRQSWLNSVQHASNLTALIKRLCMLEAALKQESLEPSWPARRDEWRAELTEAASGEAILVAVASLEGAIAWDRVRDDVLALERRRELERAAMLPADGGGVAHLAGAAAADGGAADGYGAEPAGARARAQPRAGAGLGKRPRATLSAGSAGQRCGLGTAGTAGAASASAVGCTEQQLDMLRARAQLVELCARGEAEWEQVLTEASVPTREQLLCAPLAERVPAAALRMLALLEATGVGGRHEGAVVIQLLELVHRHAASLLADAVDCCAHRAGARARADADADARLHARDVRMAAEMELVVLAQAGPPPREVLAHSGCCAINALPLPLLPDCGLGVVLPGRAECLASLRI</sequence>
<dbReference type="GO" id="GO:0005669">
    <property type="term" value="C:transcription factor TFIID complex"/>
    <property type="evidence" value="ECO:0007669"/>
    <property type="project" value="TreeGrafter"/>
</dbReference>
<dbReference type="GO" id="GO:0016251">
    <property type="term" value="F:RNA polymerase II general transcription initiation factor activity"/>
    <property type="evidence" value="ECO:0007669"/>
    <property type="project" value="TreeGrafter"/>
</dbReference>
<dbReference type="Pfam" id="PF02291">
    <property type="entry name" value="TFIID-31kDa"/>
    <property type="match status" value="1"/>
</dbReference>
<evidence type="ECO:0000256" key="1">
    <source>
        <dbReference type="ARBA" id="ARBA00004123"/>
    </source>
</evidence>
<accession>A0A8J5XK77</accession>
<dbReference type="Proteomes" id="UP000751190">
    <property type="component" value="Unassembled WGS sequence"/>
</dbReference>
<evidence type="ECO:0000256" key="4">
    <source>
        <dbReference type="ARBA" id="ARBA00023163"/>
    </source>
</evidence>
<proteinExistence type="inferred from homology"/>
<dbReference type="EMBL" id="JAGTXO010000002">
    <property type="protein sequence ID" value="KAG8469458.1"/>
    <property type="molecule type" value="Genomic_DNA"/>
</dbReference>
<dbReference type="InterPro" id="IPR051431">
    <property type="entry name" value="TFIID_subunit_9"/>
</dbReference>
<evidence type="ECO:0000256" key="5">
    <source>
        <dbReference type="ARBA" id="ARBA00023242"/>
    </source>
</evidence>
<dbReference type="GO" id="GO:0046982">
    <property type="term" value="F:protein heterodimerization activity"/>
    <property type="evidence" value="ECO:0007669"/>
    <property type="project" value="InterPro"/>
</dbReference>
<evidence type="ECO:0000256" key="3">
    <source>
        <dbReference type="ARBA" id="ARBA00023015"/>
    </source>
</evidence>
<dbReference type="AlphaFoldDB" id="A0A8J5XK77"/>
<reference evidence="6" key="1">
    <citation type="submission" date="2021-05" db="EMBL/GenBank/DDBJ databases">
        <title>The genome of the haptophyte Pavlova lutheri (Diacronema luteri, Pavlovales) - a model for lipid biosynthesis in eukaryotic algae.</title>
        <authorList>
            <person name="Hulatt C.J."/>
            <person name="Posewitz M.C."/>
        </authorList>
    </citation>
    <scope>NUCLEOTIDE SEQUENCE</scope>
    <source>
        <strain evidence="6">NIVA-4/92</strain>
    </source>
</reference>
<keyword evidence="4" id="KW-0804">Transcription</keyword>
<evidence type="ECO:0000313" key="6">
    <source>
        <dbReference type="EMBL" id="KAG8469458.1"/>
    </source>
</evidence>
<dbReference type="GO" id="GO:0051123">
    <property type="term" value="P:RNA polymerase II preinitiation complex assembly"/>
    <property type="evidence" value="ECO:0007669"/>
    <property type="project" value="TreeGrafter"/>
</dbReference>
<evidence type="ECO:0000313" key="7">
    <source>
        <dbReference type="Proteomes" id="UP000751190"/>
    </source>
</evidence>
<dbReference type="PANTHER" id="PTHR48068">
    <property type="entry name" value="TAF9 RNA POLYMERASE II, TATA BOX-BINDING PROTEIN (TBP)-ASSOCIATED FACTOR"/>
    <property type="match status" value="1"/>
</dbReference>
<dbReference type="InterPro" id="IPR003162">
    <property type="entry name" value="TFIID-31"/>
</dbReference>
<dbReference type="GO" id="GO:0000124">
    <property type="term" value="C:SAGA complex"/>
    <property type="evidence" value="ECO:0007669"/>
    <property type="project" value="TreeGrafter"/>
</dbReference>
<protein>
    <submittedName>
        <fullName evidence="6">Uncharacterized protein</fullName>
    </submittedName>
</protein>
<comment type="caution">
    <text evidence="6">The sequence shown here is derived from an EMBL/GenBank/DDBJ whole genome shotgun (WGS) entry which is preliminary data.</text>
</comment>
<dbReference type="Gene3D" id="1.10.20.10">
    <property type="entry name" value="Histone, subunit A"/>
    <property type="match status" value="1"/>
</dbReference>